<keyword evidence="9" id="KW-1185">Reference proteome</keyword>
<dbReference type="CDD" id="cd05930">
    <property type="entry name" value="A_NRPS"/>
    <property type="match status" value="1"/>
</dbReference>
<comment type="caution">
    <text evidence="8">The sequence shown here is derived from an EMBL/GenBank/DDBJ whole genome shotgun (WGS) entry which is preliminary data.</text>
</comment>
<gene>
    <name evidence="8" type="ORF">San01_36160</name>
</gene>
<dbReference type="InterPro" id="IPR001242">
    <property type="entry name" value="Condensation_dom"/>
</dbReference>
<keyword evidence="3" id="KW-0596">Phosphopantetheine</keyword>
<dbReference type="GO" id="GO:0009403">
    <property type="term" value="P:toxin biosynthetic process"/>
    <property type="evidence" value="ECO:0007669"/>
    <property type="project" value="UniProtKB-ARBA"/>
</dbReference>
<dbReference type="InterPro" id="IPR025110">
    <property type="entry name" value="AMP-bd_C"/>
</dbReference>
<name>A0A5J4LHT9_9ACTN</name>
<dbReference type="CDD" id="cd17651">
    <property type="entry name" value="A_NRPS_VisG_like"/>
    <property type="match status" value="1"/>
</dbReference>
<dbReference type="Gene3D" id="3.30.559.30">
    <property type="entry name" value="Nonribosomal peptide synthetase, condensation domain"/>
    <property type="match status" value="4"/>
</dbReference>
<dbReference type="InterPro" id="IPR000873">
    <property type="entry name" value="AMP-dep_synth/lig_dom"/>
</dbReference>
<keyword evidence="4" id="KW-0597">Phosphoprotein</keyword>
<evidence type="ECO:0000256" key="4">
    <source>
        <dbReference type="ARBA" id="ARBA00022553"/>
    </source>
</evidence>
<organism evidence="8 9">
    <name type="scientific">Streptomyces angustmyceticus</name>
    <dbReference type="NCBI Taxonomy" id="285578"/>
    <lineage>
        <taxon>Bacteria</taxon>
        <taxon>Bacillati</taxon>
        <taxon>Actinomycetota</taxon>
        <taxon>Actinomycetes</taxon>
        <taxon>Kitasatosporales</taxon>
        <taxon>Streptomycetaceae</taxon>
        <taxon>Streptomyces</taxon>
    </lineage>
</organism>
<dbReference type="Gene3D" id="3.40.50.980">
    <property type="match status" value="6"/>
</dbReference>
<dbReference type="InterPro" id="IPR036736">
    <property type="entry name" value="ACP-like_sf"/>
</dbReference>
<dbReference type="GO" id="GO:0008610">
    <property type="term" value="P:lipid biosynthetic process"/>
    <property type="evidence" value="ECO:0007669"/>
    <property type="project" value="UniProtKB-ARBA"/>
</dbReference>
<dbReference type="Gene3D" id="3.40.50.150">
    <property type="entry name" value="Vaccinia Virus protein VP39"/>
    <property type="match status" value="1"/>
</dbReference>
<dbReference type="FunFam" id="3.30.300.30:FF:000010">
    <property type="entry name" value="Enterobactin synthetase component F"/>
    <property type="match status" value="2"/>
</dbReference>
<dbReference type="GO" id="GO:0031177">
    <property type="term" value="F:phosphopantetheine binding"/>
    <property type="evidence" value="ECO:0007669"/>
    <property type="project" value="InterPro"/>
</dbReference>
<evidence type="ECO:0000256" key="5">
    <source>
        <dbReference type="ARBA" id="ARBA00022737"/>
    </source>
</evidence>
<dbReference type="EMBL" id="BLAG01000010">
    <property type="protein sequence ID" value="GES31129.1"/>
    <property type="molecule type" value="Genomic_DNA"/>
</dbReference>
<evidence type="ECO:0000256" key="1">
    <source>
        <dbReference type="ARBA" id="ARBA00001957"/>
    </source>
</evidence>
<dbReference type="Pfam" id="PF00668">
    <property type="entry name" value="Condensation"/>
    <property type="match status" value="3"/>
</dbReference>
<dbReference type="Pfam" id="PF13193">
    <property type="entry name" value="AMP-binding_C"/>
    <property type="match status" value="2"/>
</dbReference>
<feature type="domain" description="Carrier" evidence="7">
    <location>
        <begin position="3201"/>
        <end position="3275"/>
    </location>
</feature>
<dbReference type="FunFam" id="3.40.50.980:FF:000001">
    <property type="entry name" value="Non-ribosomal peptide synthetase"/>
    <property type="match status" value="3"/>
</dbReference>
<dbReference type="PROSITE" id="PS00455">
    <property type="entry name" value="AMP_BINDING"/>
    <property type="match status" value="3"/>
</dbReference>
<dbReference type="InterPro" id="IPR029063">
    <property type="entry name" value="SAM-dependent_MTases_sf"/>
</dbReference>
<dbReference type="OrthoDB" id="2472181at2"/>
<dbReference type="FunFam" id="1.10.1200.10:FF:000005">
    <property type="entry name" value="Nonribosomal peptide synthetase 1"/>
    <property type="match status" value="3"/>
</dbReference>
<dbReference type="GO" id="GO:0017000">
    <property type="term" value="P:antibiotic biosynthetic process"/>
    <property type="evidence" value="ECO:0007669"/>
    <property type="project" value="UniProtKB-ARBA"/>
</dbReference>
<keyword evidence="5" id="KW-0677">Repeat</keyword>
<dbReference type="SUPFAM" id="SSF56801">
    <property type="entry name" value="Acetyl-CoA synthetase-like"/>
    <property type="match status" value="3"/>
</dbReference>
<evidence type="ECO:0000313" key="8">
    <source>
        <dbReference type="EMBL" id="GES31129.1"/>
    </source>
</evidence>
<dbReference type="InterPro" id="IPR045851">
    <property type="entry name" value="AMP-bd_C_sf"/>
</dbReference>
<dbReference type="SUPFAM" id="SSF52777">
    <property type="entry name" value="CoA-dependent acyltransferases"/>
    <property type="match status" value="5"/>
</dbReference>
<dbReference type="PANTHER" id="PTHR45527">
    <property type="entry name" value="NONRIBOSOMAL PEPTIDE SYNTHETASE"/>
    <property type="match status" value="1"/>
</dbReference>
<comment type="cofactor">
    <cofactor evidence="1">
        <name>pantetheine 4'-phosphate</name>
        <dbReference type="ChEBI" id="CHEBI:47942"/>
    </cofactor>
</comment>
<feature type="region of interest" description="Disordered" evidence="6">
    <location>
        <begin position="3475"/>
        <end position="3496"/>
    </location>
</feature>
<proteinExistence type="inferred from homology"/>
<dbReference type="Proteomes" id="UP000325598">
    <property type="component" value="Unassembled WGS sequence"/>
</dbReference>
<dbReference type="SMART" id="SM00823">
    <property type="entry name" value="PKS_PP"/>
    <property type="match status" value="3"/>
</dbReference>
<dbReference type="Pfam" id="PF00501">
    <property type="entry name" value="AMP-binding"/>
    <property type="match status" value="3"/>
</dbReference>
<dbReference type="Pfam" id="PF00550">
    <property type="entry name" value="PP-binding"/>
    <property type="match status" value="3"/>
</dbReference>
<dbReference type="SUPFAM" id="SSF47336">
    <property type="entry name" value="ACP-like"/>
    <property type="match status" value="3"/>
</dbReference>
<evidence type="ECO:0000256" key="3">
    <source>
        <dbReference type="ARBA" id="ARBA00022450"/>
    </source>
</evidence>
<evidence type="ECO:0000313" key="9">
    <source>
        <dbReference type="Proteomes" id="UP000325598"/>
    </source>
</evidence>
<dbReference type="InterPro" id="IPR010071">
    <property type="entry name" value="AA_adenyl_dom"/>
</dbReference>
<protein>
    <recommendedName>
        <fullName evidence="7">Carrier domain-containing protein</fullName>
    </recommendedName>
</protein>
<dbReference type="InterPro" id="IPR020845">
    <property type="entry name" value="AMP-binding_CS"/>
</dbReference>
<dbReference type="InterPro" id="IPR013217">
    <property type="entry name" value="Methyltransf_12"/>
</dbReference>
<evidence type="ECO:0000256" key="2">
    <source>
        <dbReference type="ARBA" id="ARBA00006432"/>
    </source>
</evidence>
<feature type="domain" description="Carrier" evidence="7">
    <location>
        <begin position="2151"/>
        <end position="2226"/>
    </location>
</feature>
<evidence type="ECO:0000256" key="6">
    <source>
        <dbReference type="SAM" id="MobiDB-lite"/>
    </source>
</evidence>
<dbReference type="InterPro" id="IPR023213">
    <property type="entry name" value="CAT-like_dom_sf"/>
</dbReference>
<dbReference type="Gene3D" id="3.30.559.10">
    <property type="entry name" value="Chloramphenicol acetyltransferase-like domain"/>
    <property type="match status" value="3"/>
</dbReference>
<reference evidence="8 9" key="1">
    <citation type="submission" date="2019-10" db="EMBL/GenBank/DDBJ databases">
        <title>Whole genome shotgun sequence of Streptomyces angustmyceticus NBRC 3934.</title>
        <authorList>
            <person name="Hosoyama A."/>
            <person name="Ichikawa N."/>
            <person name="Kimura A."/>
            <person name="Kitahashi Y."/>
            <person name="Komaki H."/>
            <person name="Uohara A."/>
        </authorList>
    </citation>
    <scope>NUCLEOTIDE SEQUENCE [LARGE SCALE GENOMIC DNA]</scope>
    <source>
        <strain evidence="8 9">NBRC 3934</strain>
    </source>
</reference>
<feature type="domain" description="Carrier" evidence="7">
    <location>
        <begin position="1088"/>
        <end position="1163"/>
    </location>
</feature>
<dbReference type="GO" id="GO:0005829">
    <property type="term" value="C:cytosol"/>
    <property type="evidence" value="ECO:0007669"/>
    <property type="project" value="TreeGrafter"/>
</dbReference>
<dbReference type="Pfam" id="PF08242">
    <property type="entry name" value="Methyltransf_12"/>
    <property type="match status" value="1"/>
</dbReference>
<dbReference type="InterPro" id="IPR009081">
    <property type="entry name" value="PP-bd_ACP"/>
</dbReference>
<dbReference type="FunFam" id="3.40.50.12780:FF:000012">
    <property type="entry name" value="Non-ribosomal peptide synthetase"/>
    <property type="match status" value="2"/>
</dbReference>
<dbReference type="GO" id="GO:0003824">
    <property type="term" value="F:catalytic activity"/>
    <property type="evidence" value="ECO:0007669"/>
    <property type="project" value="InterPro"/>
</dbReference>
<dbReference type="CDD" id="cd12116">
    <property type="entry name" value="A_NRPS_Ta1_like"/>
    <property type="match status" value="1"/>
</dbReference>
<dbReference type="FunFam" id="2.30.38.10:FF:000001">
    <property type="entry name" value="Non-ribosomal peptide synthetase PvdI"/>
    <property type="match status" value="3"/>
</dbReference>
<comment type="similarity">
    <text evidence="2">Belongs to the ATP-dependent AMP-binding enzyme family.</text>
</comment>
<accession>A0A5J4LHT9</accession>
<dbReference type="Gene3D" id="2.30.38.10">
    <property type="entry name" value="Luciferase, Domain 3"/>
    <property type="match status" value="3"/>
</dbReference>
<dbReference type="PROSITE" id="PS50075">
    <property type="entry name" value="CARRIER"/>
    <property type="match status" value="3"/>
</dbReference>
<dbReference type="PROSITE" id="PS00012">
    <property type="entry name" value="PHOSPHOPANTETHEINE"/>
    <property type="match status" value="3"/>
</dbReference>
<dbReference type="CDD" id="cd02440">
    <property type="entry name" value="AdoMet_MTases"/>
    <property type="match status" value="1"/>
</dbReference>
<dbReference type="InterPro" id="IPR006162">
    <property type="entry name" value="Ppantetheine_attach_site"/>
</dbReference>
<dbReference type="NCBIfam" id="NF003417">
    <property type="entry name" value="PRK04813.1"/>
    <property type="match status" value="4"/>
</dbReference>
<dbReference type="CDD" id="cd19531">
    <property type="entry name" value="LCL_NRPS-like"/>
    <property type="match status" value="2"/>
</dbReference>
<sequence>MAVGSDDFAGSTVFPLDTQLLDSISEWARNSGVAPEVVVEKTGHLLVARYGGQDDGAPTLPEADTPVGEWLLDPTTYGTVGSGGVTSPASLAADGRSVRLVAAPYELLDRVADRAAGHFRTLLAALVSDPTAPVGALDLLTEAERRQILVDWNDTETCHPAAASAHRMISQQAARTPQATAVIAGERTLSYAELDARANQLARHLRNLGVRPGSLVAVCLRPGIELVPALLGVLKSGGAYVPLDPDHPAERLAFLLDDTGASVVVSQEALRGRLPSPGPAVVCVDSDGPAIAELPADDVPFAAGPDDLAYVIYTSGSTGTPKGVQVGHRNFADFLMSADAAFPRTGRGQGSVLLSSIAFDLPIPSLFLPLVQGESVVVMEESGPAGVGMLAAAFARGEHFSTVKLTPSHLELLLEALDGSDTLLDVGTLVVAGEPFTADLAKAAAARCASYTVVLNEYGPTETTVGATLFEFGPEAPASGTTLPIGRPMANTQLYVMDGHGRPAPVGVPGELWIGGAGVARGYLNRPELTAERFVPHPFSDDPDARVYRTGDLVRWLPDGNIEFLGRMDHQLKLRGFRVELGEIDAAVLAHPEVTQAVTVVREDQPGDKRLVSYVVCDGPAAVARQGRDDAAAEQHVRGWADYYEAEYTASTGNVTGWVSSFDGRPLPPEEMRKWREATAEAVLTHLPRRVLELGVGDGALLAAIAPYCTEYWGTDLSPTAVERLTELVAHDPDLASRVTLRCLPAHTSEGLPEGAFDMVLLNSVVQYFPSVDYLLQVLARVMDLLADDGTLFIGDVRNLQLLHCFHTAVQAERAHGEPDPATLQTLAEHSAQLEKELLLAPEFFAALHGVLPGIGAVRVHVKRGDYDNELSRYRYDVTIRKGAARQDVAETRRWDWQDVGGAAELKRLLAESDAPARVAGVPNRRLSRDLTVRRAVERGDGTAVRDAVAGRVDDAGVPNVEEFVRLGEDLGRQVVVTWSGDDDGSLDVAFVDPAERGGVVGSRVSVAPQEGPHTFARCANRPGAVGDEAELRLALRRHVAERLPEHMVPNAFVVLERLPLSANGKVDRQALPKPSGLRAEINGQYVAPRTPTEDRLAQIWADALAVDRVGIHDNFFDLGGHSLLVMRVVNRITSDLRVDLTVGDLFACPSVAALAERAEGLSGSVAAALEARGQKDRDAPLSFGQQRLWFLHRLTPDSGQLLTHRVVRLCGAVDASALDAAFTGLLARHEVLRTRIVRGDDGEPRQQILPAGEFRVELRDAAGRDEALLLAREEARRPLDPEDGPLLRAVLVREAAEAHLLLVVLHHIVSDDWSAAVLAEEVGELYSAAVEDRAPALPALPVQYADFAVWERDRLSGPLLESQLSYWRDQLAGLEPLELPTDRKRPPQRTGAGASVEFALPTEVSDGLRRLARRTGVTPFMAFLAVFQLHLAKYSGQEDVAIGVPAAGRNRAETEGLIGFFVNTLVIRADLSGDPTFEELLGRVRESAHGAYAHQDVPFERLVEDLAPDRDLSRTPLFQAMLTPQNLSDEVWNFPGLHSEALRTGMDGAQFDLTLVLQEAPDTFRGQLSYSTDLFERATAERMARHFQNLLARVVDAPKERLSALDMLSAADRHQLLKEWNGTGHPLPLDSVPALFEKQAAATPDAPAVVHEDTGLSYRELNWRANRIAHRLIAAGAGPGQVVALALPKSVDLVAALLGVAKTGAAYLPVDVQYPAERIAYMIEDARPACVLTHTTVQSSLPAVPHQIVLDEPDCAAEIDACPVTDPDDGTRLGPVTQDTPFYVMYTSGSTGRPKGVVMPGTGLVNLTSWLRAATPGEPHGRIAQFATISFDIAPYEILSALLYGKCLVVAPENVRIDPVGLVRWLERHGIHELNAPNLVLEEFYKAANATGAVLPELRVIAQGGDTHVLGDSARAFHARHPWCTLHNGYGPTETHGVTDHALPADVSRWPGVAPIGRPVGNTRLYVLDAHRGLVPPGVAGELYAAGVGLAHGYLRRPELTDERFVPDPYGPQGSRMYRTGDLVRWLPDGTLDFLGRIDQQVKVRGIRIELGEVEAALMEHEGMASCVVLARENGPGDKRLAAYCVPRAGRDLDVSALRAWCARTLPEYMVPSAFVVLDRLPLTANKKVDRQALPAPEGERPELARAYVAPRTPVEEQVARVWADVLGVDRVGIHDNFFSLGGHSLLAMRVVNGLADKVQVDVPVRDLFAHPTVAGLAGHLGAQAGEPDRVPLLPRPAGGELPLSFGQQRLWFLDQLQPGSAEYLLPVVVRLRGVVDDAALERALSRLVERHEALRTRFVAGPDGDPRQLVDTPADFSLSRLEGGPDPLDVVRREAFRPMDLQAGPPARAALVRAADDEHLLLVVVHHIVSDGWSMRLIAQELPELYAAERAGRPADLAVLPVQYADFALWQREWLREAAIDRQLEYWQKALAGLDPLELPTDRPRPAVRSGHGSSLEFEVTGAVAEGLRELARCEDCTLFMVLLGFFQVLLSTYSGQSDVAVGVPIAGRNRTETEGLVGFFVNNLVLRVDLGDDPTVRELLRQVKGRALDAYGNQDVPFERLVEELAPERDLSRTPLFQVMLAPQDSSDEHWRFEDLDATRLPLEAATSALDLTMSVREDGDRIAARMEYSTDLFDRATIERMAGHFGVLLAAAVADPDRRVGELELLTGAERERLLVEWNDTATHFPADLGVPELFEERVRERPDAVALTAGEQSLTYAELNAEANRLARRLKGLGVGPDTLVAVCLERGPDMVVGLLAVLKAGGAYVPLDPEYPLDRLAFMLEDTAVPVVVTQESLRDRLPGTGAVVVSVDGAADAAAVARQSAADLPSEASGDDLAYVIYTSGSTGRPKGVGVPRSALTNLLIGLRDRLSITPDDRLLSVTTIMFDISNLELYAPLVAGARVVLAGREQARDPLALAALLTEQRVTVMQATPSVWQMLVDELPDEAAGLHVLTGGEALPLDLAERLTRRVGRVTNLYGPTETTIWSLAADVASGARAVTIGEPIANTELFVMDRFARLAPVGVPGELWIGGAGVARGYLNRPELTAERFVRHPFSKDPEARVYRTGDLVRRLADGTVEYLGRIDYQVKVRGHRIELGEVELALVRHDAMESVVVVVREDTPGAKRLVAYCVTGRDAEQPDVSALRAWCARCLPEYMVPSAFVFLDRMPLTGNKKVDRKALPAPEGDRPDLGEEYAAPRTPAERVVARVWSDVLGVDRVGAHDNFFELGGDSILSIQVIARARRFGLNLTPPMMFRHLTVAELAGHAAPDTGTRAPGLPATGVVTPTAYQRALLDDISYHGAPGTTARLIAAPELDVEALRQALAAVIGHHEALRLRPEIRCGERQLLITADHASAHLDHHDLTDRTEEAGRAAMEAACRTLRAGLDPAEGPLLRGAVFDIGERGVRHLLLVAHRLAVDEESWPILLTDLDLAYQARSAGKDVVLPLKSTPFTAWAACIADAGAAPSATSRVHTHAEWAPSGTPAHGTEEERRARLTEVALDALKSAVRDWGEGPAEVGLAVNGRERPFDGMDLTRTVGCLLRPVGDGDERPAVVLTVAQPSGPPPAGLGEEVRLHQQEEYFSAPVGVRVHPVDVTAVLQDGSLSFELAYATDTYTEGSIEALAQRLRSRVTELLDETAGADPKTVSADSFPLAGLDEAGLASVLERFSKK</sequence>
<dbReference type="PANTHER" id="PTHR45527:SF1">
    <property type="entry name" value="FATTY ACID SYNTHASE"/>
    <property type="match status" value="1"/>
</dbReference>
<dbReference type="Gene3D" id="3.30.300.30">
    <property type="match status" value="4"/>
</dbReference>
<dbReference type="InterPro" id="IPR020806">
    <property type="entry name" value="PKS_PP-bd"/>
</dbReference>
<dbReference type="NCBIfam" id="TIGR01733">
    <property type="entry name" value="AA-adenyl-dom"/>
    <property type="match status" value="3"/>
</dbReference>
<evidence type="ECO:0000259" key="7">
    <source>
        <dbReference type="PROSITE" id="PS50075"/>
    </source>
</evidence>
<dbReference type="SUPFAM" id="SSF53335">
    <property type="entry name" value="S-adenosyl-L-methionine-dependent methyltransferases"/>
    <property type="match status" value="1"/>
</dbReference>
<dbReference type="Gene3D" id="1.10.1200.10">
    <property type="entry name" value="ACP-like"/>
    <property type="match status" value="3"/>
</dbReference>
<dbReference type="GO" id="GO:0043041">
    <property type="term" value="P:amino acid activation for nonribosomal peptide biosynthetic process"/>
    <property type="evidence" value="ECO:0007669"/>
    <property type="project" value="TreeGrafter"/>
</dbReference>